<evidence type="ECO:0000313" key="2">
    <source>
        <dbReference type="EMBL" id="RFU29693.1"/>
    </source>
</evidence>
<evidence type="ECO:0000313" key="3">
    <source>
        <dbReference type="Proteomes" id="UP000258309"/>
    </source>
</evidence>
<name>A0A3E2H986_SCYLI</name>
<gene>
    <name evidence="2" type="ORF">B7463_g6626</name>
</gene>
<reference evidence="2 3" key="1">
    <citation type="submission" date="2018-05" db="EMBL/GenBank/DDBJ databases">
        <title>Draft genome sequence of Scytalidium lignicola DSM 105466, a ubiquitous saprotrophic fungus.</title>
        <authorList>
            <person name="Buettner E."/>
            <person name="Gebauer A.M."/>
            <person name="Hofrichter M."/>
            <person name="Liers C."/>
            <person name="Kellner H."/>
        </authorList>
    </citation>
    <scope>NUCLEOTIDE SEQUENCE [LARGE SCALE GENOMIC DNA]</scope>
    <source>
        <strain evidence="2 3">DSM 105466</strain>
    </source>
</reference>
<dbReference type="InterPro" id="IPR046670">
    <property type="entry name" value="DUF6540"/>
</dbReference>
<accession>A0A3E2H986</accession>
<feature type="non-terminal residue" evidence="2">
    <location>
        <position position="171"/>
    </location>
</feature>
<dbReference type="OMA" id="LSWNCQD"/>
<proteinExistence type="predicted"/>
<organism evidence="2 3">
    <name type="scientific">Scytalidium lignicola</name>
    <name type="common">Hyphomycete</name>
    <dbReference type="NCBI Taxonomy" id="5539"/>
    <lineage>
        <taxon>Eukaryota</taxon>
        <taxon>Fungi</taxon>
        <taxon>Dikarya</taxon>
        <taxon>Ascomycota</taxon>
        <taxon>Pezizomycotina</taxon>
        <taxon>Leotiomycetes</taxon>
        <taxon>Leotiomycetes incertae sedis</taxon>
        <taxon>Scytalidium</taxon>
    </lineage>
</organism>
<dbReference type="AlphaFoldDB" id="A0A3E2H986"/>
<dbReference type="Proteomes" id="UP000258309">
    <property type="component" value="Unassembled WGS sequence"/>
</dbReference>
<feature type="compositionally biased region" description="Acidic residues" evidence="1">
    <location>
        <begin position="141"/>
        <end position="151"/>
    </location>
</feature>
<keyword evidence="3" id="KW-1185">Reference proteome</keyword>
<feature type="non-terminal residue" evidence="2">
    <location>
        <position position="1"/>
    </location>
</feature>
<dbReference type="Pfam" id="PF20174">
    <property type="entry name" value="DUF6540"/>
    <property type="match status" value="1"/>
</dbReference>
<feature type="region of interest" description="Disordered" evidence="1">
    <location>
        <begin position="134"/>
        <end position="156"/>
    </location>
</feature>
<sequence length="171" mass="19683">MASLDLSIVIYTPVFGNYLHWALSIFDQTSATWHIFQVIQVDEDHPFEYHYGQATTSPANSDRFIHLVHVADLDLSDWETIVQATREVPFEDQPVHWNCQDWAYDVLDILLRDGLIDDYTRRSARVEADRFYGPDVGGGDDYGEQDEEGNIEEVPGKFLSEEYVYDSDEGI</sequence>
<dbReference type="EMBL" id="NCSJ02000120">
    <property type="protein sequence ID" value="RFU29693.1"/>
    <property type="molecule type" value="Genomic_DNA"/>
</dbReference>
<comment type="caution">
    <text evidence="2">The sequence shown here is derived from an EMBL/GenBank/DDBJ whole genome shotgun (WGS) entry which is preliminary data.</text>
</comment>
<protein>
    <submittedName>
        <fullName evidence="2">Uncharacterized protein</fullName>
    </submittedName>
</protein>
<evidence type="ECO:0000256" key="1">
    <source>
        <dbReference type="SAM" id="MobiDB-lite"/>
    </source>
</evidence>
<dbReference type="OrthoDB" id="5242035at2759"/>